<name>A0A1D2MBH3_ORCCI</name>
<feature type="compositionally biased region" description="Low complexity" evidence="1">
    <location>
        <begin position="33"/>
        <end position="50"/>
    </location>
</feature>
<accession>A0A1D2MBH3</accession>
<dbReference type="Proteomes" id="UP000094527">
    <property type="component" value="Unassembled WGS sequence"/>
</dbReference>
<dbReference type="AlphaFoldDB" id="A0A1D2MBH3"/>
<evidence type="ECO:0000256" key="1">
    <source>
        <dbReference type="SAM" id="MobiDB-lite"/>
    </source>
</evidence>
<evidence type="ECO:0000313" key="3">
    <source>
        <dbReference type="Proteomes" id="UP000094527"/>
    </source>
</evidence>
<keyword evidence="3" id="KW-1185">Reference proteome</keyword>
<gene>
    <name evidence="2" type="ORF">Ocin01_16362</name>
</gene>
<dbReference type="EMBL" id="LJIJ01002035">
    <property type="protein sequence ID" value="ODM90320.1"/>
    <property type="molecule type" value="Genomic_DNA"/>
</dbReference>
<feature type="compositionally biased region" description="Basic and acidic residues" evidence="1">
    <location>
        <begin position="20"/>
        <end position="32"/>
    </location>
</feature>
<protein>
    <submittedName>
        <fullName evidence="2">Sodium-dependent phosphate transporter 2</fullName>
    </submittedName>
</protein>
<evidence type="ECO:0000313" key="2">
    <source>
        <dbReference type="EMBL" id="ODM90320.1"/>
    </source>
</evidence>
<comment type="caution">
    <text evidence="2">The sequence shown here is derived from an EMBL/GenBank/DDBJ whole genome shotgun (WGS) entry which is preliminary data.</text>
</comment>
<feature type="region of interest" description="Disordered" evidence="1">
    <location>
        <begin position="1"/>
        <end position="50"/>
    </location>
</feature>
<reference evidence="2 3" key="1">
    <citation type="journal article" date="2016" name="Genome Biol. Evol.">
        <title>Gene Family Evolution Reflects Adaptation to Soil Environmental Stressors in the Genome of the Collembolan Orchesella cincta.</title>
        <authorList>
            <person name="Faddeeva-Vakhrusheva A."/>
            <person name="Derks M.F."/>
            <person name="Anvar S.Y."/>
            <person name="Agamennone V."/>
            <person name="Suring W."/>
            <person name="Smit S."/>
            <person name="van Straalen N.M."/>
            <person name="Roelofs D."/>
        </authorList>
    </citation>
    <scope>NUCLEOTIDE SEQUENCE [LARGE SCALE GENOMIC DNA]</scope>
    <source>
        <tissue evidence="2">Mixed pool</tissue>
    </source>
</reference>
<dbReference type="OrthoDB" id="260807at2759"/>
<proteinExistence type="predicted"/>
<organism evidence="2 3">
    <name type="scientific">Orchesella cincta</name>
    <name type="common">Springtail</name>
    <name type="synonym">Podura cincta</name>
    <dbReference type="NCBI Taxonomy" id="48709"/>
    <lineage>
        <taxon>Eukaryota</taxon>
        <taxon>Metazoa</taxon>
        <taxon>Ecdysozoa</taxon>
        <taxon>Arthropoda</taxon>
        <taxon>Hexapoda</taxon>
        <taxon>Collembola</taxon>
        <taxon>Entomobryomorpha</taxon>
        <taxon>Entomobryoidea</taxon>
        <taxon>Orchesellidae</taxon>
        <taxon>Orchesellinae</taxon>
        <taxon>Orchesella</taxon>
    </lineage>
</organism>
<feature type="compositionally biased region" description="Polar residues" evidence="1">
    <location>
        <begin position="1"/>
        <end position="10"/>
    </location>
</feature>
<sequence length="149" mass="15692">MDGLSPNSSAVPLIKGKSPARADESDDPEHPLLESYSRFSRSSPPRLAPSLTAAMTSGNAIGPLIALYLVFDQGSVQAEGPIPVAAGLRRGFTIESGLPSLCSSPARSGFPSATTPLKVGSGRYRLDKSETKMGARLEALQEHNISRGW</sequence>